<reference evidence="2" key="1">
    <citation type="journal article" date="2019" name="Int. J. Syst. Evol. Microbiol.">
        <title>The Global Catalogue of Microorganisms (GCM) 10K type strain sequencing project: providing services to taxonomists for standard genome sequencing and annotation.</title>
        <authorList>
            <consortium name="The Broad Institute Genomics Platform"/>
            <consortium name="The Broad Institute Genome Sequencing Center for Infectious Disease"/>
            <person name="Wu L."/>
            <person name="Ma J."/>
        </authorList>
    </citation>
    <scope>NUCLEOTIDE SEQUENCE [LARGE SCALE GENOMIC DNA]</scope>
    <source>
        <strain evidence="2">CCM 8936</strain>
    </source>
</reference>
<name>A0ABW4BVN5_9LACO</name>
<accession>A0ABW4BVN5</accession>
<evidence type="ECO:0000313" key="2">
    <source>
        <dbReference type="Proteomes" id="UP001597251"/>
    </source>
</evidence>
<keyword evidence="2" id="KW-1185">Reference proteome</keyword>
<dbReference type="InterPro" id="IPR024229">
    <property type="entry name" value="DUF3781"/>
</dbReference>
<dbReference type="Proteomes" id="UP001597251">
    <property type="component" value="Unassembled WGS sequence"/>
</dbReference>
<sequence>MLKANTKIQYWLLLWKEDKLIDNVTYTELVFARVNKKLNTDLSKSRIKEIVNGILSDENSFIERIGKNYYVRNKKYKIRLTINSSTKRLITVDSIL</sequence>
<dbReference type="Pfam" id="PF12636">
    <property type="entry name" value="DUF3781"/>
    <property type="match status" value="1"/>
</dbReference>
<evidence type="ECO:0000313" key="1">
    <source>
        <dbReference type="EMBL" id="MFD1418245.1"/>
    </source>
</evidence>
<proteinExistence type="predicted"/>
<organism evidence="1 2">
    <name type="scientific">Companilactobacillus keshanensis</name>
    <dbReference type="NCBI Taxonomy" id="2486003"/>
    <lineage>
        <taxon>Bacteria</taxon>
        <taxon>Bacillati</taxon>
        <taxon>Bacillota</taxon>
        <taxon>Bacilli</taxon>
        <taxon>Lactobacillales</taxon>
        <taxon>Lactobacillaceae</taxon>
        <taxon>Companilactobacillus</taxon>
    </lineage>
</organism>
<dbReference type="RefSeq" id="WP_125677741.1">
    <property type="nucleotide sequence ID" value="NZ_JBHTOI010000037.1"/>
</dbReference>
<comment type="caution">
    <text evidence="1">The sequence shown here is derived from an EMBL/GenBank/DDBJ whole genome shotgun (WGS) entry which is preliminary data.</text>
</comment>
<dbReference type="EMBL" id="JBHTOI010000037">
    <property type="protein sequence ID" value="MFD1418245.1"/>
    <property type="molecule type" value="Genomic_DNA"/>
</dbReference>
<gene>
    <name evidence="1" type="ORF">ACFQ42_05800</name>
</gene>
<protein>
    <submittedName>
        <fullName evidence="1">DUF3781 domain-containing protein</fullName>
    </submittedName>
</protein>